<gene>
    <name evidence="2" type="ORF">GTQ48_10140</name>
</gene>
<feature type="compositionally biased region" description="Polar residues" evidence="1">
    <location>
        <begin position="379"/>
        <end position="390"/>
    </location>
</feature>
<dbReference type="AlphaFoldDB" id="A0A6N9TF00"/>
<dbReference type="RefSeq" id="WP_163106585.1">
    <property type="nucleotide sequence ID" value="NZ_JAAAWO010000006.1"/>
</dbReference>
<reference evidence="2 3" key="1">
    <citation type="submission" date="2020-01" db="EMBL/GenBank/DDBJ databases">
        <title>Genomes of bacteria type strains.</title>
        <authorList>
            <person name="Chen J."/>
            <person name="Zhu S."/>
            <person name="Yang J."/>
        </authorList>
    </citation>
    <scope>NUCLEOTIDE SEQUENCE [LARGE SCALE GENOMIC DNA]</scope>
    <source>
        <strain evidence="2 3">LMG 24078</strain>
    </source>
</reference>
<sequence>MKNIALSIVIALGGTAVGLPVIAQQSTVDTSANQTLATSQTEVSDAQLDSLLAPIALYPDTLLTHILIASTYPLDVISADRWRQSNKHLTPEQVEDVLEDVDWDPSVKALAAFTDLLNTMASDLDWLQQLGDSVLVSQDRVLDRVQVLRQHARNTGNLDTNDYVEVETEQSNSREIIYIAPRQREVVYVPYYDPQIVYGNWWHPIAPIFWSHHVNYHRHRNVYWSPRVRISAFFSFGAVHWNNRHVVVHRQPVRRFYRGSQRKRVISNDYQRWEHRVDHRRARYSQRVVQTKPTRFVHSSNRHVSTSRLAASPGSRSITKARSVSNAQLKAPNQGRALSSNRSVRTNKTNKRLDEKKQYNKQAILNKLDANKRHFAKTSAETSTKSQLSKPQPIKPGSAIRKIETKKAVKDKARTYRTEAYRGKASQNRTSQIVRKDTIFNKGGSNKGGLNKRAMDKRVSNKQTVTRTSKQTVSRNVSPKRSVSRNEGRSNIRTGSAQSRNTQSRNTQSRKALSQRTQSQNRLSRDK</sequence>
<feature type="compositionally biased region" description="Polar residues" evidence="1">
    <location>
        <begin position="491"/>
        <end position="527"/>
    </location>
</feature>
<dbReference type="InterPro" id="IPR021728">
    <property type="entry name" value="DUF3300"/>
</dbReference>
<feature type="region of interest" description="Disordered" evidence="1">
    <location>
        <begin position="376"/>
        <end position="396"/>
    </location>
</feature>
<dbReference type="Proteomes" id="UP000471381">
    <property type="component" value="Unassembled WGS sequence"/>
</dbReference>
<keyword evidence="3" id="KW-1185">Reference proteome</keyword>
<evidence type="ECO:0000313" key="2">
    <source>
        <dbReference type="EMBL" id="NDW15877.1"/>
    </source>
</evidence>
<feature type="compositionally biased region" description="Polar residues" evidence="1">
    <location>
        <begin position="336"/>
        <end position="347"/>
    </location>
</feature>
<feature type="compositionally biased region" description="Low complexity" evidence="1">
    <location>
        <begin position="441"/>
        <end position="452"/>
    </location>
</feature>
<comment type="caution">
    <text evidence="2">The sequence shown here is derived from an EMBL/GenBank/DDBJ whole genome shotgun (WGS) entry which is preliminary data.</text>
</comment>
<evidence type="ECO:0000313" key="3">
    <source>
        <dbReference type="Proteomes" id="UP000471381"/>
    </source>
</evidence>
<dbReference type="PANTHER" id="PTHR40269">
    <property type="entry name" value="OUTER MEMBRANE PROTEIN-RELATED"/>
    <property type="match status" value="1"/>
</dbReference>
<feature type="region of interest" description="Disordered" evidence="1">
    <location>
        <begin position="414"/>
        <end position="527"/>
    </location>
</feature>
<feature type="compositionally biased region" description="Polar residues" evidence="1">
    <location>
        <begin position="300"/>
        <end position="328"/>
    </location>
</feature>
<feature type="compositionally biased region" description="Polar residues" evidence="1">
    <location>
        <begin position="461"/>
        <end position="481"/>
    </location>
</feature>
<dbReference type="PANTHER" id="PTHR40269:SF1">
    <property type="entry name" value="OUTER MEMBRANE PROTEIN"/>
    <property type="match status" value="1"/>
</dbReference>
<accession>A0A6N9TF00</accession>
<feature type="region of interest" description="Disordered" evidence="1">
    <location>
        <begin position="300"/>
        <end position="360"/>
    </location>
</feature>
<name>A0A6N9TF00_9ALTE</name>
<evidence type="ECO:0000256" key="1">
    <source>
        <dbReference type="SAM" id="MobiDB-lite"/>
    </source>
</evidence>
<dbReference type="EMBL" id="JAAAWO010000006">
    <property type="protein sequence ID" value="NDW15877.1"/>
    <property type="molecule type" value="Genomic_DNA"/>
</dbReference>
<proteinExistence type="predicted"/>
<dbReference type="Pfam" id="PF11737">
    <property type="entry name" value="DUF3300"/>
    <property type="match status" value="1"/>
</dbReference>
<organism evidence="2 3">
    <name type="scientific">Alteromonas genovensis</name>
    <dbReference type="NCBI Taxonomy" id="471225"/>
    <lineage>
        <taxon>Bacteria</taxon>
        <taxon>Pseudomonadati</taxon>
        <taxon>Pseudomonadota</taxon>
        <taxon>Gammaproteobacteria</taxon>
        <taxon>Alteromonadales</taxon>
        <taxon>Alteromonadaceae</taxon>
        <taxon>Alteromonas/Salinimonas group</taxon>
        <taxon>Alteromonas</taxon>
    </lineage>
</organism>
<protein>
    <submittedName>
        <fullName evidence="2">DUF3300 domain-containing protein</fullName>
    </submittedName>
</protein>